<name>A0ABQ8EU88_9FUNG</name>
<comment type="caution">
    <text evidence="3">The sequence shown here is derived from an EMBL/GenBank/DDBJ whole genome shotgun (WGS) entry which is preliminary data.</text>
</comment>
<organism evidence="3 4">
    <name type="scientific">Batrachochytrium salamandrivorans</name>
    <dbReference type="NCBI Taxonomy" id="1357716"/>
    <lineage>
        <taxon>Eukaryota</taxon>
        <taxon>Fungi</taxon>
        <taxon>Fungi incertae sedis</taxon>
        <taxon>Chytridiomycota</taxon>
        <taxon>Chytridiomycota incertae sedis</taxon>
        <taxon>Chytridiomycetes</taxon>
        <taxon>Rhizophydiales</taxon>
        <taxon>Rhizophydiales incertae sedis</taxon>
        <taxon>Batrachochytrium</taxon>
    </lineage>
</organism>
<keyword evidence="4" id="KW-1185">Reference proteome</keyword>
<feature type="region of interest" description="Disordered" evidence="1">
    <location>
        <begin position="39"/>
        <end position="84"/>
    </location>
</feature>
<evidence type="ECO:0000256" key="1">
    <source>
        <dbReference type="SAM" id="MobiDB-lite"/>
    </source>
</evidence>
<gene>
    <name evidence="3" type="ORF">BASA50_000294</name>
</gene>
<reference evidence="3 4" key="1">
    <citation type="submission" date="2021-02" db="EMBL/GenBank/DDBJ databases">
        <title>Variation within the Batrachochytrium salamandrivorans European outbreak.</title>
        <authorList>
            <person name="Kelly M."/>
            <person name="Pasmans F."/>
            <person name="Shea T.P."/>
            <person name="Munoz J.F."/>
            <person name="Carranza S."/>
            <person name="Cuomo C.A."/>
            <person name="Martel A."/>
        </authorList>
    </citation>
    <scope>NUCLEOTIDE SEQUENCE [LARGE SCALE GENOMIC DNA]</scope>
    <source>
        <strain evidence="3 4">AMFP18/2</strain>
    </source>
</reference>
<keyword evidence="2" id="KW-0732">Signal</keyword>
<protein>
    <submittedName>
        <fullName evidence="3">Uncharacterized protein</fullName>
    </submittedName>
</protein>
<evidence type="ECO:0000256" key="2">
    <source>
        <dbReference type="SAM" id="SignalP"/>
    </source>
</evidence>
<sequence>MRVNALFVAAMVITSVNAGWLDTFMGWFGIDRGNQGLVSSPNLPEHGPGSVLPSDSQDSTLDDARDLDPYNQEPGDGSNDGDEELTCDSIIADLTKLQVKMLELYGQFRAQLPAFYDLKSRAGDLKDEEMDDYHASRREVEAMLEGIKAEFTNSNARYSEDWATLIDKGCLDDYVYLMSPVEMTQISMFLDELQSSSGNEKIHGEDVVSLDKQ</sequence>
<feature type="signal peptide" evidence="2">
    <location>
        <begin position="1"/>
        <end position="18"/>
    </location>
</feature>
<evidence type="ECO:0000313" key="4">
    <source>
        <dbReference type="Proteomes" id="UP001648503"/>
    </source>
</evidence>
<proteinExistence type="predicted"/>
<dbReference type="EMBL" id="JAFCIX010000571">
    <property type="protein sequence ID" value="KAH6586697.1"/>
    <property type="molecule type" value="Genomic_DNA"/>
</dbReference>
<accession>A0ABQ8EU88</accession>
<evidence type="ECO:0000313" key="3">
    <source>
        <dbReference type="EMBL" id="KAH6586697.1"/>
    </source>
</evidence>
<dbReference type="Proteomes" id="UP001648503">
    <property type="component" value="Unassembled WGS sequence"/>
</dbReference>
<feature type="chain" id="PRO_5045044617" evidence="2">
    <location>
        <begin position="19"/>
        <end position="213"/>
    </location>
</feature>